<dbReference type="SUPFAM" id="SSF48350">
    <property type="entry name" value="GTPase activation domain, GAP"/>
    <property type="match status" value="1"/>
</dbReference>
<feature type="region of interest" description="Disordered" evidence="2">
    <location>
        <begin position="1019"/>
        <end position="1039"/>
    </location>
</feature>
<dbReference type="VEuPathDB" id="VectorBase:AMEM015598"/>
<feature type="region of interest" description="Disordered" evidence="2">
    <location>
        <begin position="118"/>
        <end position="137"/>
    </location>
</feature>
<evidence type="ECO:0000313" key="4">
    <source>
        <dbReference type="EnsemblMetazoa" id="AMEM015598-PA"/>
    </source>
</evidence>
<dbReference type="PROSITE" id="PS50018">
    <property type="entry name" value="RAS_GTPASE_ACTIV_2"/>
    <property type="match status" value="1"/>
</dbReference>
<feature type="domain" description="Ras-GAP" evidence="3">
    <location>
        <begin position="447"/>
        <end position="637"/>
    </location>
</feature>
<dbReference type="CDD" id="cd05136">
    <property type="entry name" value="RasGAP_DAB2IP"/>
    <property type="match status" value="1"/>
</dbReference>
<dbReference type="InterPro" id="IPR008936">
    <property type="entry name" value="Rho_GTPase_activation_prot"/>
</dbReference>
<proteinExistence type="predicted"/>
<reference evidence="4" key="1">
    <citation type="submission" date="2020-05" db="UniProtKB">
        <authorList>
            <consortium name="EnsemblMetazoa"/>
        </authorList>
    </citation>
    <scope>IDENTIFICATION</scope>
    <source>
        <strain evidence="4">MAF</strain>
    </source>
</reference>
<evidence type="ECO:0000256" key="2">
    <source>
        <dbReference type="SAM" id="MobiDB-lite"/>
    </source>
</evidence>
<accession>A0A182VIM2</accession>
<dbReference type="InterPro" id="IPR023152">
    <property type="entry name" value="RasGAP_CS"/>
</dbReference>
<evidence type="ECO:0000259" key="3">
    <source>
        <dbReference type="PROSITE" id="PS50018"/>
    </source>
</evidence>
<name>A0A182VIM2_ANOME</name>
<dbReference type="EnsemblMetazoa" id="AMEM015598-RA">
    <property type="protein sequence ID" value="AMEM015598-PA"/>
    <property type="gene ID" value="AMEM015598"/>
</dbReference>
<dbReference type="Proteomes" id="UP000075903">
    <property type="component" value="Unassembled WGS sequence"/>
</dbReference>
<dbReference type="PANTHER" id="PTHR10194:SF60">
    <property type="entry name" value="RAS GTPASE-ACTIVATING PROTEIN RASKOL"/>
    <property type="match status" value="1"/>
</dbReference>
<feature type="compositionally biased region" description="Polar residues" evidence="2">
    <location>
        <begin position="123"/>
        <end position="132"/>
    </location>
</feature>
<feature type="compositionally biased region" description="Basic residues" evidence="2">
    <location>
        <begin position="1171"/>
        <end position="1184"/>
    </location>
</feature>
<feature type="compositionally biased region" description="Low complexity" evidence="2">
    <location>
        <begin position="1019"/>
        <end position="1030"/>
    </location>
</feature>
<protein>
    <recommendedName>
        <fullName evidence="3">Ras-GAP domain-containing protein</fullName>
    </recommendedName>
</protein>
<organism evidence="4 5">
    <name type="scientific">Anopheles merus</name>
    <name type="common">Mosquito</name>
    <dbReference type="NCBI Taxonomy" id="30066"/>
    <lineage>
        <taxon>Eukaryota</taxon>
        <taxon>Metazoa</taxon>
        <taxon>Ecdysozoa</taxon>
        <taxon>Arthropoda</taxon>
        <taxon>Hexapoda</taxon>
        <taxon>Insecta</taxon>
        <taxon>Pterygota</taxon>
        <taxon>Neoptera</taxon>
        <taxon>Endopterygota</taxon>
        <taxon>Diptera</taxon>
        <taxon>Nematocera</taxon>
        <taxon>Culicoidea</taxon>
        <taxon>Culicidae</taxon>
        <taxon>Anophelinae</taxon>
        <taxon>Anopheles</taxon>
    </lineage>
</organism>
<dbReference type="VEuPathDB" id="VectorBase:AMEM21_004020"/>
<sequence length="1266" mass="141183">MASDALFSSTAESSRRRSTFYVPLTTPTSEEIESIHEIAETTVSVEKECSQDSQLFSIESTYQPDLSACSFAWSLNDSFNDNLDHAACKSEQENKIKRYGVVLNASVNIDDDETKCHEEQTSRRLQPNTSTPFRLGKSRSRSNILSNLSKDHGIAIEKLASCSGIVCDLIRREQSNTMSDNSILTTKDKSKTLPQNLFLVNSMPPKSSFLHHSSSRIGNNSSFDNKKSSSIAGLSSKLPAPAMDYMISPTKSISFIRRTHSTKITRSNSLLKSLTSKCVDQNGCNTSLLRIPVKELEYTRLCRILEKPAQLDHMIRDIFISCKDEKVEENAVHSDIPKASIITVNVYREAEKKKKKDQHVLVGSVAIPIEKVAARTFSEDWYQISMEKQDNVIKSSSKDPAPTLRIKCRYQSIDIMPLDVYGEFNEFLKKNYIKVCEVIEPIIGVKAKEDIGQALVLQMHSQGMAAIFLSDVVALDLLRVGDQRLTFRGNSLATKSMEAFLKLIGEQYLQDTLSIQITEIIASDRDCEVDPTKVNGSLSRQQQALRRTVKSVWIAIAESSKNFPKQLRDCFATFRERLHDLDREDMADNLISASIFLRFLCPAIMSPSLFNITNELPPARATRNLTLVAKTLQTLANFTRFQGKENFMEFLNDFLEQEAPRMKQFLYDISCSNFSNRDNFMDWSGCIDQGKQLSILHSLLYEIVLNLPADKQYEIQPLPAILATITHCKQLHKDATDKNDDVCAMGKLNFNSQYGSNIICNGSLRTYSSRGATSFGAVNSMTSNSLRNEKEKSNNVQGDIRANTLPRYNNYTTSVSIGENTCLEGSNSVGNDHEVNGNSRLNGTNKNLIQIDIDLTNPMNRKSPTPLFKHISCCHYIANNRIQEGSHQRLTSPGSNLSDLDKNAFNLGIPHNDTNREQQYSQYIYPAPALKASNITTISSFVPRQLPTTFNPSKMPMSLEDLEDLLNYADEQNQTSFSESVSNRGGCDPCGTNTKANIPSNGSNASISQISNICSSGYQSIPTQSTSSSPVESTGEQHSIVTNRAIPSRELTSTLISCNIETSQKLCMNDQAIAKADLPVSSINMQLSNKSDPLVTSHGTVHHFYDRKTPYEQSNVNRILNNNYVDISYDVLSPCKSPIASKTTECTSLGIDEHNDLSDAVEYFGINRTNPHSRQKRKAIHGIRRSGDSIQSESSDDERVSNTTSENFNDIDSLVTGNVSALERNHISISNANDYDQASTSLFGCRLGCRRMPRTNPLMQVSSILY</sequence>
<dbReference type="STRING" id="30066.A0A182VIM2"/>
<evidence type="ECO:0000313" key="5">
    <source>
        <dbReference type="Proteomes" id="UP000075903"/>
    </source>
</evidence>
<dbReference type="AlphaFoldDB" id="A0A182VIM2"/>
<dbReference type="VEuPathDB" id="VectorBase:AMEM21_002145"/>
<dbReference type="InterPro" id="IPR039360">
    <property type="entry name" value="Ras_GTPase"/>
</dbReference>
<feature type="region of interest" description="Disordered" evidence="2">
    <location>
        <begin position="1168"/>
        <end position="1205"/>
    </location>
</feature>
<dbReference type="Pfam" id="PF00616">
    <property type="entry name" value="RasGAP"/>
    <property type="match status" value="1"/>
</dbReference>
<evidence type="ECO:0000256" key="1">
    <source>
        <dbReference type="ARBA" id="ARBA00022468"/>
    </source>
</evidence>
<dbReference type="Gene3D" id="1.10.506.10">
    <property type="entry name" value="GTPase Activation - p120gap, domain 1"/>
    <property type="match status" value="2"/>
</dbReference>
<dbReference type="InterPro" id="IPR001936">
    <property type="entry name" value="RasGAP_dom"/>
</dbReference>
<dbReference type="PROSITE" id="PS00509">
    <property type="entry name" value="RAS_GTPASE_ACTIV_1"/>
    <property type="match status" value="1"/>
</dbReference>
<keyword evidence="1" id="KW-0343">GTPase activation</keyword>
<dbReference type="GO" id="GO:0005096">
    <property type="term" value="F:GTPase activator activity"/>
    <property type="evidence" value="ECO:0007669"/>
    <property type="project" value="UniProtKB-KW"/>
</dbReference>
<dbReference type="SMART" id="SM00323">
    <property type="entry name" value="RasGAP"/>
    <property type="match status" value="1"/>
</dbReference>
<keyword evidence="5" id="KW-1185">Reference proteome</keyword>
<dbReference type="PANTHER" id="PTHR10194">
    <property type="entry name" value="RAS GTPASE-ACTIVATING PROTEINS"/>
    <property type="match status" value="1"/>
</dbReference>